<reference evidence="1" key="1">
    <citation type="submission" date="2022-11" db="EMBL/GenBank/DDBJ databases">
        <title>Lacinutrix neustonica HL-RS19T sp. nov., isolated from the surface microlayer sample of brackish Lake Shihwa.</title>
        <authorList>
            <person name="Choi J.Y."/>
            <person name="Hwang C.Y."/>
        </authorList>
    </citation>
    <scope>NUCLEOTIDE SEQUENCE</scope>
    <source>
        <strain evidence="1">HL-RS19</strain>
    </source>
</reference>
<dbReference type="RefSeq" id="WP_267676455.1">
    <property type="nucleotide sequence ID" value="NZ_CP113088.1"/>
</dbReference>
<gene>
    <name evidence="1" type="ORF">N7U66_18630</name>
</gene>
<dbReference type="NCBIfam" id="TIGR04131">
    <property type="entry name" value="Bac_Flav_CTERM"/>
    <property type="match status" value="1"/>
</dbReference>
<protein>
    <submittedName>
        <fullName evidence="1">T9SS type B sorting domain-containing protein</fullName>
    </submittedName>
</protein>
<dbReference type="KEGG" id="lnu:N7U66_18630"/>
<proteinExistence type="predicted"/>
<dbReference type="Proteomes" id="UP001164705">
    <property type="component" value="Chromosome"/>
</dbReference>
<dbReference type="InterPro" id="IPR026341">
    <property type="entry name" value="T9SS_type_B"/>
</dbReference>
<accession>A0A9E8MWF8</accession>
<organism evidence="1 2">
    <name type="scientific">Lacinutrix neustonica</name>
    <dbReference type="NCBI Taxonomy" id="2980107"/>
    <lineage>
        <taxon>Bacteria</taxon>
        <taxon>Pseudomonadati</taxon>
        <taxon>Bacteroidota</taxon>
        <taxon>Flavobacteriia</taxon>
        <taxon>Flavobacteriales</taxon>
        <taxon>Flavobacteriaceae</taxon>
        <taxon>Lacinutrix</taxon>
    </lineage>
</organism>
<evidence type="ECO:0000313" key="1">
    <source>
        <dbReference type="EMBL" id="WAC01857.1"/>
    </source>
</evidence>
<dbReference type="Pfam" id="PF13585">
    <property type="entry name" value="CHU_C"/>
    <property type="match status" value="1"/>
</dbReference>
<name>A0A9E8MWF8_9FLAO</name>
<keyword evidence="2" id="KW-1185">Reference proteome</keyword>
<dbReference type="AlphaFoldDB" id="A0A9E8MWF8"/>
<sequence length="210" mass="23658">MSPYSTANNPQTVYVRVENNTTGCSITTINFNIVVVDANPIVTAELTTLAFSEQHNILVTVNTAMTNDVAGYEFSPDGGPWQSNASNAFMYTFTNVSAGEHIVRVRDAYSCSENSLTVLVIDYPLFFTPNGDEYNNNWNIYAIDNQPDAVIYIYDRYGKLLKQLSPTGQGWDGTYNGNPMPTSDYWFTVEYREPKTDKKMTFTAHFTLKR</sequence>
<evidence type="ECO:0000313" key="2">
    <source>
        <dbReference type="Proteomes" id="UP001164705"/>
    </source>
</evidence>
<dbReference type="EMBL" id="CP113088">
    <property type="protein sequence ID" value="WAC01857.1"/>
    <property type="molecule type" value="Genomic_DNA"/>
</dbReference>